<dbReference type="STRING" id="1123756.MGEO_10055"/>
<evidence type="ECO:0000313" key="2">
    <source>
        <dbReference type="Proteomes" id="UP000193926"/>
    </source>
</evidence>
<keyword evidence="2" id="KW-1185">Reference proteome</keyword>
<dbReference type="EMBL" id="JFKC01000007">
    <property type="protein sequence ID" value="OSQ51054.1"/>
    <property type="molecule type" value="Genomic_DNA"/>
</dbReference>
<dbReference type="SUPFAM" id="SSF53474">
    <property type="entry name" value="alpha/beta-Hydrolases"/>
    <property type="match status" value="1"/>
</dbReference>
<dbReference type="InterPro" id="IPR029058">
    <property type="entry name" value="AB_hydrolase_fold"/>
</dbReference>
<dbReference type="AlphaFoldDB" id="A0A1X4NLD4"/>
<comment type="caution">
    <text evidence="1">The sequence shown here is derived from an EMBL/GenBank/DDBJ whole genome shotgun (WGS) entry which is preliminary data.</text>
</comment>
<organism evidence="1 2">
    <name type="scientific">Marivita geojedonensis</name>
    <dbReference type="NCBI Taxonomy" id="1123756"/>
    <lineage>
        <taxon>Bacteria</taxon>
        <taxon>Pseudomonadati</taxon>
        <taxon>Pseudomonadota</taxon>
        <taxon>Alphaproteobacteria</taxon>
        <taxon>Rhodobacterales</taxon>
        <taxon>Roseobacteraceae</taxon>
        <taxon>Marivita</taxon>
    </lineage>
</organism>
<dbReference type="RefSeq" id="WP_085636711.1">
    <property type="nucleotide sequence ID" value="NZ_JFKC01000007.1"/>
</dbReference>
<reference evidence="1 2" key="1">
    <citation type="submission" date="2014-03" db="EMBL/GenBank/DDBJ databases">
        <title>The draft genome sequence of Marivita geojedonensis KCTC 23882.</title>
        <authorList>
            <person name="Lai Q."/>
            <person name="Shao Z."/>
        </authorList>
    </citation>
    <scope>NUCLEOTIDE SEQUENCE [LARGE SCALE GENOMIC DNA]</scope>
    <source>
        <strain evidence="1 2">DPG-138</strain>
    </source>
</reference>
<sequence length="254" mass="28521">MSKSDIPLLVEHGPLRIRYLEGRGRTLVVSFSGVGKKRSDEPSIEFPGIASAGHENHVLFVTDQSRSWLNGAGMADRIQRVVEATATHIKAERIVAIGNSMGGTMALHMSRLMDFERVIALTPQFSVAPGEIPEEDRWSYFRKRIKQFHFPRVEKLRTDTTKYFILHGDEPLELAHARRFPQEPGITHIIVPDTDHRLAEHLKQRKILVPLMQEVIAGRSRRFRRRLASIGGLPASRVLLDGQASTAPDLALAS</sequence>
<proteinExistence type="predicted"/>
<accession>A0A1X4NLD4</accession>
<dbReference type="Proteomes" id="UP000193926">
    <property type="component" value="Unassembled WGS sequence"/>
</dbReference>
<evidence type="ECO:0000313" key="1">
    <source>
        <dbReference type="EMBL" id="OSQ51054.1"/>
    </source>
</evidence>
<dbReference type="OrthoDB" id="7840740at2"/>
<protein>
    <submittedName>
        <fullName evidence="1">Uncharacterized protein</fullName>
    </submittedName>
</protein>
<name>A0A1X4NLD4_9RHOB</name>
<dbReference type="Gene3D" id="3.40.50.1820">
    <property type="entry name" value="alpha/beta hydrolase"/>
    <property type="match status" value="1"/>
</dbReference>
<gene>
    <name evidence="1" type="ORF">MGEO_10055</name>
</gene>